<dbReference type="OrthoDB" id="3046912at2759"/>
<evidence type="ECO:0000313" key="3">
    <source>
        <dbReference type="Proteomes" id="UP001049176"/>
    </source>
</evidence>
<dbReference type="RefSeq" id="XP_043006835.1">
    <property type="nucleotide sequence ID" value="XM_043154380.1"/>
</dbReference>
<keyword evidence="3" id="KW-1185">Reference proteome</keyword>
<reference evidence="2" key="1">
    <citation type="journal article" date="2021" name="Genome Biol. Evol.">
        <title>The assembled and annotated genome of the fairy-ring fungus Marasmius oreades.</title>
        <authorList>
            <person name="Hiltunen M."/>
            <person name="Ament-Velasquez S.L."/>
            <person name="Johannesson H."/>
        </authorList>
    </citation>
    <scope>NUCLEOTIDE SEQUENCE</scope>
    <source>
        <strain evidence="2">03SP1</strain>
    </source>
</reference>
<dbReference type="EMBL" id="CM032186">
    <property type="protein sequence ID" value="KAG7090365.1"/>
    <property type="molecule type" value="Genomic_DNA"/>
</dbReference>
<evidence type="ECO:0000313" key="2">
    <source>
        <dbReference type="EMBL" id="KAG7090365.1"/>
    </source>
</evidence>
<comment type="caution">
    <text evidence="2">The sequence shown here is derived from an EMBL/GenBank/DDBJ whole genome shotgun (WGS) entry which is preliminary data.</text>
</comment>
<dbReference type="KEGG" id="more:E1B28_009485"/>
<feature type="region of interest" description="Disordered" evidence="1">
    <location>
        <begin position="1"/>
        <end position="65"/>
    </location>
</feature>
<proteinExistence type="predicted"/>
<evidence type="ECO:0000256" key="1">
    <source>
        <dbReference type="SAM" id="MobiDB-lite"/>
    </source>
</evidence>
<dbReference type="AlphaFoldDB" id="A0A9P7UQS6"/>
<organism evidence="2 3">
    <name type="scientific">Marasmius oreades</name>
    <name type="common">fairy-ring Marasmius</name>
    <dbReference type="NCBI Taxonomy" id="181124"/>
    <lineage>
        <taxon>Eukaryota</taxon>
        <taxon>Fungi</taxon>
        <taxon>Dikarya</taxon>
        <taxon>Basidiomycota</taxon>
        <taxon>Agaricomycotina</taxon>
        <taxon>Agaricomycetes</taxon>
        <taxon>Agaricomycetidae</taxon>
        <taxon>Agaricales</taxon>
        <taxon>Marasmiineae</taxon>
        <taxon>Marasmiaceae</taxon>
        <taxon>Marasmius</taxon>
    </lineage>
</organism>
<dbReference type="Proteomes" id="UP001049176">
    <property type="component" value="Chromosome 6"/>
</dbReference>
<name>A0A9P7UQS6_9AGAR</name>
<gene>
    <name evidence="2" type="ORF">E1B28_009485</name>
</gene>
<sequence length="234" mass="27461">MADKTLEKPTTYIRHARNTSHPYNRSSNIQLATPPETPPRQKQRPCASVKREEVKKVKEGKEEQLDLPLQRADATPGMEEVKKVKEEKDEQLDLPLQWAEFIPIMNELERQKIKLDEITEFLQEQVGILHCGLCEKVFRDPYALDCGTRLRVRAPRMPRQEVSVKNIVWPMGFSVADLLGKELPVLRGPETYYDLIWVGKTEILWKLDFLKFKRTLYFRRRALQKIRDYDASLL</sequence>
<feature type="compositionally biased region" description="Polar residues" evidence="1">
    <location>
        <begin position="19"/>
        <end position="31"/>
    </location>
</feature>
<dbReference type="GeneID" id="66078561"/>
<feature type="compositionally biased region" description="Basic and acidic residues" evidence="1">
    <location>
        <begin position="49"/>
        <end position="64"/>
    </location>
</feature>
<protein>
    <submittedName>
        <fullName evidence="2">Uncharacterized protein</fullName>
    </submittedName>
</protein>
<accession>A0A9P7UQS6</accession>